<evidence type="ECO:0000256" key="3">
    <source>
        <dbReference type="ARBA" id="ARBA00023163"/>
    </source>
</evidence>
<sequence length="341" mass="36899">MVNLGDIAKATGFSKATVSRVLSGDPSFTAKESTRHRVIQVANELGYALRTSRSSIPLTIAVLENFDPSNGPQDSYFSDVREALRERAAENMMSLTFFPDVRALVEAGQDYSGFVSLGPAPLTRDNLEALHEALPHGVFIDINPAPTLFHSVRPDLQQTVIEAIYALRESGRERIAFIGGDGHVMGSHVFGQDPRTVAFDEWARLLAMPIEGLVRASGPFSVDNGRRQVDELVESLGEDLPDAILVAADSLAVGVLQALSARAIRVPDQVAVVSIDNLEVCQYTAPPLSSYAIKPSELAETSLMLLSDSIVGRFTHKHHVLLSTQLVARQSFVPATAEPES</sequence>
<protein>
    <submittedName>
        <fullName evidence="5">LacI family DNA-binding transcriptional regulator</fullName>
    </submittedName>
</protein>
<dbReference type="Gene3D" id="3.40.50.2300">
    <property type="match status" value="1"/>
</dbReference>
<dbReference type="RefSeq" id="WP_424622568.1">
    <property type="nucleotide sequence ID" value="NZ_CBDFBV010000006.1"/>
</dbReference>
<comment type="caution">
    <text evidence="5">The sequence shown here is derived from an EMBL/GenBank/DDBJ whole genome shotgun (WGS) entry which is preliminary data.</text>
</comment>
<dbReference type="CDD" id="cd01392">
    <property type="entry name" value="HTH_LacI"/>
    <property type="match status" value="1"/>
</dbReference>
<dbReference type="EMBL" id="JABZGF010000064">
    <property type="protein sequence ID" value="MBF0966203.1"/>
    <property type="molecule type" value="Genomic_DNA"/>
</dbReference>
<accession>A0A929WVJ2</accession>
<dbReference type="GO" id="GO:0003700">
    <property type="term" value="F:DNA-binding transcription factor activity"/>
    <property type="evidence" value="ECO:0007669"/>
    <property type="project" value="TreeGrafter"/>
</dbReference>
<dbReference type="InterPro" id="IPR000843">
    <property type="entry name" value="HTH_LacI"/>
</dbReference>
<dbReference type="PANTHER" id="PTHR30146">
    <property type="entry name" value="LACI-RELATED TRANSCRIPTIONAL REPRESSOR"/>
    <property type="match status" value="1"/>
</dbReference>
<dbReference type="GO" id="GO:0000976">
    <property type="term" value="F:transcription cis-regulatory region binding"/>
    <property type="evidence" value="ECO:0007669"/>
    <property type="project" value="TreeGrafter"/>
</dbReference>
<dbReference type="Pfam" id="PF00356">
    <property type="entry name" value="LacI"/>
    <property type="match status" value="1"/>
</dbReference>
<dbReference type="CDD" id="cd01544">
    <property type="entry name" value="PBP1_GalR"/>
    <property type="match status" value="1"/>
</dbReference>
<name>A0A929WVJ2_9ACTO</name>
<evidence type="ECO:0000313" key="5">
    <source>
        <dbReference type="EMBL" id="MBF0966203.1"/>
    </source>
</evidence>
<dbReference type="Gene3D" id="1.10.260.40">
    <property type="entry name" value="lambda repressor-like DNA-binding domains"/>
    <property type="match status" value="1"/>
</dbReference>
<keyword evidence="3" id="KW-0804">Transcription</keyword>
<reference evidence="5" key="1">
    <citation type="submission" date="2020-04" db="EMBL/GenBank/DDBJ databases">
        <title>Deep metagenomics examines the oral microbiome during advanced dental caries in children, revealing novel taxa and co-occurrences with host molecules.</title>
        <authorList>
            <person name="Baker J.L."/>
            <person name="Morton J.T."/>
            <person name="Dinis M."/>
            <person name="Alvarez R."/>
            <person name="Tran N.C."/>
            <person name="Knight R."/>
            <person name="Edlund A."/>
        </authorList>
    </citation>
    <scope>NUCLEOTIDE SEQUENCE</scope>
    <source>
        <strain evidence="5">JCVI_30_bin.13</strain>
    </source>
</reference>
<dbReference type="PROSITE" id="PS50932">
    <property type="entry name" value="HTH_LACI_2"/>
    <property type="match status" value="1"/>
</dbReference>
<dbReference type="InterPro" id="IPR046335">
    <property type="entry name" value="LacI/GalR-like_sensor"/>
</dbReference>
<dbReference type="Pfam" id="PF13377">
    <property type="entry name" value="Peripla_BP_3"/>
    <property type="match status" value="1"/>
</dbReference>
<evidence type="ECO:0000259" key="4">
    <source>
        <dbReference type="PROSITE" id="PS50932"/>
    </source>
</evidence>
<dbReference type="SMART" id="SM00354">
    <property type="entry name" value="HTH_LACI"/>
    <property type="match status" value="1"/>
</dbReference>
<keyword evidence="1" id="KW-0805">Transcription regulation</keyword>
<feature type="domain" description="HTH lacI-type" evidence="4">
    <location>
        <begin position="2"/>
        <end position="58"/>
    </location>
</feature>
<dbReference type="SUPFAM" id="SSF47413">
    <property type="entry name" value="lambda repressor-like DNA-binding domains"/>
    <property type="match status" value="1"/>
</dbReference>
<dbReference type="InterPro" id="IPR028082">
    <property type="entry name" value="Peripla_BP_I"/>
</dbReference>
<dbReference type="InterPro" id="IPR010982">
    <property type="entry name" value="Lambda_DNA-bd_dom_sf"/>
</dbReference>
<dbReference type="SUPFAM" id="SSF53822">
    <property type="entry name" value="Periplasmic binding protein-like I"/>
    <property type="match status" value="1"/>
</dbReference>
<evidence type="ECO:0000256" key="2">
    <source>
        <dbReference type="ARBA" id="ARBA00023125"/>
    </source>
</evidence>
<gene>
    <name evidence="5" type="ORF">HXK09_03380</name>
</gene>
<evidence type="ECO:0000256" key="1">
    <source>
        <dbReference type="ARBA" id="ARBA00023015"/>
    </source>
</evidence>
<organism evidence="5 6">
    <name type="scientific">Actinomyces bouchesdurhonensis</name>
    <dbReference type="NCBI Taxonomy" id="1852361"/>
    <lineage>
        <taxon>Bacteria</taxon>
        <taxon>Bacillati</taxon>
        <taxon>Actinomycetota</taxon>
        <taxon>Actinomycetes</taxon>
        <taxon>Actinomycetales</taxon>
        <taxon>Actinomycetaceae</taxon>
        <taxon>Actinomyces</taxon>
    </lineage>
</organism>
<dbReference type="AlphaFoldDB" id="A0A929WVJ2"/>
<keyword evidence="2 5" id="KW-0238">DNA-binding</keyword>
<evidence type="ECO:0000313" key="6">
    <source>
        <dbReference type="Proteomes" id="UP000759246"/>
    </source>
</evidence>
<proteinExistence type="predicted"/>
<dbReference type="Proteomes" id="UP000759246">
    <property type="component" value="Unassembled WGS sequence"/>
</dbReference>
<dbReference type="PANTHER" id="PTHR30146:SF149">
    <property type="entry name" value="HTH-TYPE TRANSCRIPTIONAL REGULATOR EBGR"/>
    <property type="match status" value="1"/>
</dbReference>